<accession>W9Z5U8</accession>
<keyword evidence="4 8" id="KW-0812">Transmembrane</keyword>
<dbReference type="GO" id="GO:0035673">
    <property type="term" value="F:oligopeptide transmembrane transporter activity"/>
    <property type="evidence" value="ECO:0007669"/>
    <property type="project" value="InterPro"/>
</dbReference>
<feature type="transmembrane region" description="Helical" evidence="8">
    <location>
        <begin position="447"/>
        <end position="466"/>
    </location>
</feature>
<evidence type="ECO:0000256" key="2">
    <source>
        <dbReference type="ARBA" id="ARBA00008807"/>
    </source>
</evidence>
<feature type="transmembrane region" description="Helical" evidence="8">
    <location>
        <begin position="230"/>
        <end position="252"/>
    </location>
</feature>
<dbReference type="VEuPathDB" id="FungiDB:FOMG_16236"/>
<feature type="transmembrane region" description="Helical" evidence="8">
    <location>
        <begin position="164"/>
        <end position="186"/>
    </location>
</feature>
<proteinExistence type="inferred from homology"/>
<evidence type="ECO:0000256" key="4">
    <source>
        <dbReference type="ARBA" id="ARBA00022692"/>
    </source>
</evidence>
<sequence>MTAGVSEKSGGNQASLKPDLDEKEAPVSDTKSITDGEVEDVDPFLPLAGVEPYDGRRLLTFRALAMGVILGSLISCSNLYLGLKSGFGADATLFSAIFGYAFCKLLEKSKSPFFSSPFGPHENNIVQATSLGCIGVGFMFISGIPAMYQLQLLGSSPESDYGRMLAFTLVAGFWGLGFVVPLRSLFILRLARQLSLTFPLGTAAAVTIRALHSVKGNSTQSKDNVKTIRWSFSCSLIWSVCTSYAPGILYTWNPFWWIYKWGGKSVISAVNWGWVSWSWSPSLIGIGMMMDLNASLSYLAGSILAWGIIGPILVATGAAVGIPSNPNYPDMVTYNAFVTEQLATTPSPRYWVLWPAIFCMLSTSVMAILYEAKSFARLARYGSRQLKNRIRGQPSQGSSAEDDEHALEDPVLTKYRVRWWEWTSVSIVALAVSLVALRYLFQVPAGINLLSLVLGVFWSFVCIQVYGASGNLPTGSVAKGNQFITGGILRQDLHHKSYTSLARTNLVTTAVSAAAMQQSSELCQDFRTGYLLGTPSRSQWYAQMIGTITAVFLSPSLFMLFAKAYPCITDMSSTTCVFTMPATTSWRVVTQAILDEQFPVTQSSWIFTIILSLVGVASVPLKRSLNVHPTLSHWAPWVPNMSLVGLAMTLPDIPTTISIAIGSVGAWAWGKRWPKSHSRFFYPLAAGGIAGEGVGYVVQSVLQIAKIGGPNYYGTMIGCVADSC</sequence>
<evidence type="ECO:0000313" key="9">
    <source>
        <dbReference type="EMBL" id="EXK27164.1"/>
    </source>
</evidence>
<keyword evidence="5 8" id="KW-1133">Transmembrane helix</keyword>
<feature type="transmembrane region" description="Helical" evidence="8">
    <location>
        <begin position="124"/>
        <end position="144"/>
    </location>
</feature>
<evidence type="ECO:0000256" key="1">
    <source>
        <dbReference type="ARBA" id="ARBA00004141"/>
    </source>
</evidence>
<comment type="subcellular location">
    <subcellularLocation>
        <location evidence="1">Membrane</location>
        <topology evidence="1">Multi-pass membrane protein</topology>
    </subcellularLocation>
</comment>
<keyword evidence="6 8" id="KW-0472">Membrane</keyword>
<evidence type="ECO:0000256" key="7">
    <source>
        <dbReference type="SAM" id="MobiDB-lite"/>
    </source>
</evidence>
<dbReference type="HOGENOM" id="CLU_010539_1_0_1"/>
<dbReference type="Proteomes" id="UP000030703">
    <property type="component" value="Unassembled WGS sequence"/>
</dbReference>
<protein>
    <recommendedName>
        <fullName evidence="10">Oligopeptide transporter</fullName>
    </recommendedName>
</protein>
<dbReference type="NCBIfam" id="TIGR00728">
    <property type="entry name" value="OPT_sfam"/>
    <property type="match status" value="1"/>
</dbReference>
<feature type="transmembrane region" description="Helical" evidence="8">
    <location>
        <begin position="272"/>
        <end position="289"/>
    </location>
</feature>
<feature type="transmembrane region" description="Helical" evidence="8">
    <location>
        <begin position="63"/>
        <end position="81"/>
    </location>
</feature>
<dbReference type="EMBL" id="JH659351">
    <property type="protein sequence ID" value="EXK27164.1"/>
    <property type="molecule type" value="Genomic_DNA"/>
</dbReference>
<comment type="similarity">
    <text evidence="2">Belongs to the oligopeptide OPT transporter family.</text>
</comment>
<evidence type="ECO:0008006" key="10">
    <source>
        <dbReference type="Google" id="ProtNLM"/>
    </source>
</evidence>
<dbReference type="InterPro" id="IPR004813">
    <property type="entry name" value="OPT"/>
</dbReference>
<dbReference type="PANTHER" id="PTHR31645:SF3">
    <property type="entry name" value="OLIGOPEPTIDE TRANSPORTER"/>
    <property type="match status" value="1"/>
</dbReference>
<reference evidence="9" key="1">
    <citation type="submission" date="2012-04" db="EMBL/GenBank/DDBJ databases">
        <title>The Genome Sequence of Fusarium oxysporum melonis.</title>
        <authorList>
            <consortium name="The Broad Institute Genome Sequencing Platform"/>
            <person name="Ma L.-J."/>
            <person name="Gale L.R."/>
            <person name="Schwartz D.C."/>
            <person name="Zhou S."/>
            <person name="Corby-Kistler H."/>
            <person name="Young S.K."/>
            <person name="Zeng Q."/>
            <person name="Gargeya S."/>
            <person name="Fitzgerald M."/>
            <person name="Haas B."/>
            <person name="Abouelleil A."/>
            <person name="Alvarado L."/>
            <person name="Arachchi H.M."/>
            <person name="Berlin A."/>
            <person name="Brown A."/>
            <person name="Chapman S.B."/>
            <person name="Chen Z."/>
            <person name="Dunbar C."/>
            <person name="Freedman E."/>
            <person name="Gearin G."/>
            <person name="Goldberg J."/>
            <person name="Griggs A."/>
            <person name="Gujja S."/>
            <person name="Heiman D."/>
            <person name="Howarth C."/>
            <person name="Larson L."/>
            <person name="Lui A."/>
            <person name="MacDonald P.J.P."/>
            <person name="Montmayeur A."/>
            <person name="Murphy C."/>
            <person name="Neiman D."/>
            <person name="Pearson M."/>
            <person name="Priest M."/>
            <person name="Roberts A."/>
            <person name="Saif S."/>
            <person name="Shea T."/>
            <person name="Shenoy N."/>
            <person name="Sisk P."/>
            <person name="Stolte C."/>
            <person name="Sykes S."/>
            <person name="Wortman J."/>
            <person name="Nusbaum C."/>
            <person name="Birren B."/>
        </authorList>
    </citation>
    <scope>NUCLEOTIDE SEQUENCE</scope>
    <source>
        <strain evidence="9">26406</strain>
    </source>
</reference>
<feature type="transmembrane region" description="Helical" evidence="8">
    <location>
        <begin position="604"/>
        <end position="621"/>
    </location>
</feature>
<feature type="transmembrane region" description="Helical" evidence="8">
    <location>
        <begin position="540"/>
        <end position="562"/>
    </location>
</feature>
<dbReference type="PANTHER" id="PTHR31645">
    <property type="entry name" value="OLIGOPEPTIDE TRANSPORTER YGL114W-RELATED"/>
    <property type="match status" value="1"/>
</dbReference>
<feature type="region of interest" description="Disordered" evidence="7">
    <location>
        <begin position="1"/>
        <end position="32"/>
    </location>
</feature>
<evidence type="ECO:0000256" key="8">
    <source>
        <dbReference type="SAM" id="Phobius"/>
    </source>
</evidence>
<feature type="transmembrane region" description="Helical" evidence="8">
    <location>
        <begin position="351"/>
        <end position="370"/>
    </location>
</feature>
<organism evidence="9">
    <name type="scientific">Fusarium oxysporum f. sp. melonis 26406</name>
    <dbReference type="NCBI Taxonomy" id="1089452"/>
    <lineage>
        <taxon>Eukaryota</taxon>
        <taxon>Fungi</taxon>
        <taxon>Dikarya</taxon>
        <taxon>Ascomycota</taxon>
        <taxon>Pezizomycotina</taxon>
        <taxon>Sordariomycetes</taxon>
        <taxon>Hypocreomycetidae</taxon>
        <taxon>Hypocreales</taxon>
        <taxon>Nectriaceae</taxon>
        <taxon>Fusarium</taxon>
        <taxon>Fusarium oxysporum species complex</taxon>
    </lineage>
</organism>
<feature type="transmembrane region" description="Helical" evidence="8">
    <location>
        <begin position="422"/>
        <end position="441"/>
    </location>
</feature>
<feature type="transmembrane region" description="Helical" evidence="8">
    <location>
        <begin position="296"/>
        <end position="322"/>
    </location>
</feature>
<dbReference type="InterPro" id="IPR045035">
    <property type="entry name" value="YSL-like"/>
</dbReference>
<evidence type="ECO:0000256" key="5">
    <source>
        <dbReference type="ARBA" id="ARBA00022989"/>
    </source>
</evidence>
<feature type="transmembrane region" description="Helical" evidence="8">
    <location>
        <begin position="642"/>
        <end position="668"/>
    </location>
</feature>
<evidence type="ECO:0000256" key="3">
    <source>
        <dbReference type="ARBA" id="ARBA00022448"/>
    </source>
</evidence>
<reference evidence="9" key="2">
    <citation type="submission" date="2012-05" db="EMBL/GenBank/DDBJ databases">
        <title>Annotation of the Genome Sequence of Fusarium oxysporum f. sp. melonis 26406.</title>
        <authorList>
            <consortium name="The Broad Institute Genomics Platform"/>
            <person name="Ma L.-J."/>
            <person name="Corby-Kistler H."/>
            <person name="Broz K."/>
            <person name="Gale L.R."/>
            <person name="Jonkers W."/>
            <person name="O'Donnell K."/>
            <person name="Ploetz R."/>
            <person name="Steinberg C."/>
            <person name="Schwartz D.C."/>
            <person name="VanEtten H."/>
            <person name="Zhou S."/>
            <person name="Young S.K."/>
            <person name="Zeng Q."/>
            <person name="Gargeya S."/>
            <person name="Fitzgerald M."/>
            <person name="Abouelleil A."/>
            <person name="Alvarado L."/>
            <person name="Chapman S.B."/>
            <person name="Gainer-Dewar J."/>
            <person name="Goldberg J."/>
            <person name="Griggs A."/>
            <person name="Gujja S."/>
            <person name="Hansen M."/>
            <person name="Howarth C."/>
            <person name="Imamovic A."/>
            <person name="Ireland A."/>
            <person name="Larimer J."/>
            <person name="McCowan C."/>
            <person name="Murphy C."/>
            <person name="Pearson M."/>
            <person name="Poon T.W."/>
            <person name="Priest M."/>
            <person name="Roberts A."/>
            <person name="Saif S."/>
            <person name="Shea T."/>
            <person name="Sykes S."/>
            <person name="Wortman J."/>
            <person name="Nusbaum C."/>
            <person name="Birren B."/>
        </authorList>
    </citation>
    <scope>NUCLEOTIDE SEQUENCE</scope>
    <source>
        <strain evidence="9">26406</strain>
    </source>
</reference>
<dbReference type="AlphaFoldDB" id="W9Z5U8"/>
<keyword evidence="3" id="KW-0813">Transport</keyword>
<feature type="transmembrane region" description="Helical" evidence="8">
    <location>
        <begin position="680"/>
        <end position="698"/>
    </location>
</feature>
<name>W9Z5U8_FUSOX</name>
<dbReference type="Pfam" id="PF03169">
    <property type="entry name" value="OPT"/>
    <property type="match status" value="1"/>
</dbReference>
<dbReference type="OrthoDB" id="77405at2759"/>
<evidence type="ECO:0000256" key="6">
    <source>
        <dbReference type="ARBA" id="ARBA00023136"/>
    </source>
</evidence>
<gene>
    <name evidence="9" type="ORF">FOMG_16236</name>
</gene>
<dbReference type="GO" id="GO:0000329">
    <property type="term" value="C:fungal-type vacuole membrane"/>
    <property type="evidence" value="ECO:0007669"/>
    <property type="project" value="TreeGrafter"/>
</dbReference>